<dbReference type="EMBL" id="JACHIN010000006">
    <property type="protein sequence ID" value="MBB5079462.1"/>
    <property type="molecule type" value="Genomic_DNA"/>
</dbReference>
<dbReference type="InterPro" id="IPR001128">
    <property type="entry name" value="Cyt_P450"/>
</dbReference>
<comment type="similarity">
    <text evidence="1 7">Belongs to the cytochrome P450 family.</text>
</comment>
<dbReference type="Proteomes" id="UP000568380">
    <property type="component" value="Unassembled WGS sequence"/>
</dbReference>
<proteinExistence type="inferred from homology"/>
<evidence type="ECO:0000313" key="8">
    <source>
        <dbReference type="EMBL" id="MBB5079462.1"/>
    </source>
</evidence>
<keyword evidence="5 7" id="KW-0408">Iron</keyword>
<dbReference type="CDD" id="cd20625">
    <property type="entry name" value="CYP164-like"/>
    <property type="match status" value="1"/>
</dbReference>
<dbReference type="SUPFAM" id="SSF48264">
    <property type="entry name" value="Cytochrome P450"/>
    <property type="match status" value="1"/>
</dbReference>
<dbReference type="GO" id="GO:0005506">
    <property type="term" value="F:iron ion binding"/>
    <property type="evidence" value="ECO:0007669"/>
    <property type="project" value="InterPro"/>
</dbReference>
<dbReference type="InterPro" id="IPR002397">
    <property type="entry name" value="Cyt_P450_B"/>
</dbReference>
<dbReference type="PRINTS" id="PR00359">
    <property type="entry name" value="BP450"/>
</dbReference>
<gene>
    <name evidence="8" type="ORF">HNR40_004948</name>
</gene>
<organism evidence="8 9">
    <name type="scientific">Nonomuraea endophytica</name>
    <dbReference type="NCBI Taxonomy" id="714136"/>
    <lineage>
        <taxon>Bacteria</taxon>
        <taxon>Bacillati</taxon>
        <taxon>Actinomycetota</taxon>
        <taxon>Actinomycetes</taxon>
        <taxon>Streptosporangiales</taxon>
        <taxon>Streptosporangiaceae</taxon>
        <taxon>Nonomuraea</taxon>
    </lineage>
</organism>
<dbReference type="Pfam" id="PF00067">
    <property type="entry name" value="p450"/>
    <property type="match status" value="1"/>
</dbReference>
<evidence type="ECO:0000256" key="3">
    <source>
        <dbReference type="ARBA" id="ARBA00022723"/>
    </source>
</evidence>
<keyword evidence="6 7" id="KW-0503">Monooxygenase</keyword>
<comment type="caution">
    <text evidence="8">The sequence shown here is derived from an EMBL/GenBank/DDBJ whole genome shotgun (WGS) entry which is preliminary data.</text>
</comment>
<evidence type="ECO:0000256" key="6">
    <source>
        <dbReference type="ARBA" id="ARBA00023033"/>
    </source>
</evidence>
<dbReference type="PRINTS" id="PR00385">
    <property type="entry name" value="P450"/>
</dbReference>
<evidence type="ECO:0000313" key="9">
    <source>
        <dbReference type="Proteomes" id="UP000568380"/>
    </source>
</evidence>
<dbReference type="GO" id="GO:0004497">
    <property type="term" value="F:monooxygenase activity"/>
    <property type="evidence" value="ECO:0007669"/>
    <property type="project" value="UniProtKB-KW"/>
</dbReference>
<keyword evidence="2 7" id="KW-0349">Heme</keyword>
<protein>
    <recommendedName>
        <fullName evidence="10">Cytochrome P450</fullName>
    </recommendedName>
</protein>
<keyword evidence="4 7" id="KW-0560">Oxidoreductase</keyword>
<dbReference type="GO" id="GO:0016705">
    <property type="term" value="F:oxidoreductase activity, acting on paired donors, with incorporation or reduction of molecular oxygen"/>
    <property type="evidence" value="ECO:0007669"/>
    <property type="project" value="InterPro"/>
</dbReference>
<dbReference type="FunFam" id="1.10.630.10:FF:000018">
    <property type="entry name" value="Cytochrome P450 monooxygenase"/>
    <property type="match status" value="1"/>
</dbReference>
<dbReference type="GO" id="GO:0020037">
    <property type="term" value="F:heme binding"/>
    <property type="evidence" value="ECO:0007669"/>
    <property type="project" value="InterPro"/>
</dbReference>
<dbReference type="Gene3D" id="1.10.630.10">
    <property type="entry name" value="Cytochrome P450"/>
    <property type="match status" value="1"/>
</dbReference>
<evidence type="ECO:0000256" key="4">
    <source>
        <dbReference type="ARBA" id="ARBA00023002"/>
    </source>
</evidence>
<keyword evidence="3 7" id="KW-0479">Metal-binding</keyword>
<dbReference type="InterPro" id="IPR036396">
    <property type="entry name" value="Cyt_P450_sf"/>
</dbReference>
<accession>A0A7W8A4K2</accession>
<evidence type="ECO:0000256" key="2">
    <source>
        <dbReference type="ARBA" id="ARBA00022617"/>
    </source>
</evidence>
<sequence>MTYTFEGLVVPDPYPLYRELRERAPVHRIHDALWLISRYADVRALLLDPRATSDPAARPDYRDWAERHLDGVDGPVARWQRSMFVFMDDPEHRRLRQLFQQAFTPASVHALRPRLEAEAAELVKAAGTSMDVVSEFALPLTTTLIGELLGVPQEDRATCVRRAEITGRTLAPIVPPAVLEAAAESLAESTGYFLDLVERRRTEPRDDLLTALTAVMTPQEVVSSALLLFNAGHETTTALIANAVHVLLGHPGQLDLLRETPSLLTGAVEEVLRFEPSFQFGLKVTRAPIELDGVTIPAGAAVVLLNAAANRDPAEFPDPERFLITRSEGRHLAFGMGMHHCLGAPLARMEAQVALGALLAAWPCFELGPDEPVRAAPAGALRTLERLPIRRC</sequence>
<dbReference type="InterPro" id="IPR017972">
    <property type="entry name" value="Cyt_P450_CS"/>
</dbReference>
<evidence type="ECO:0000256" key="5">
    <source>
        <dbReference type="ARBA" id="ARBA00023004"/>
    </source>
</evidence>
<dbReference type="PANTHER" id="PTHR46696">
    <property type="entry name" value="P450, PUTATIVE (EUROFUNG)-RELATED"/>
    <property type="match status" value="1"/>
</dbReference>
<dbReference type="RefSeq" id="WP_184965082.1">
    <property type="nucleotide sequence ID" value="NZ_JACHIN010000006.1"/>
</dbReference>
<evidence type="ECO:0000256" key="7">
    <source>
        <dbReference type="RuleBase" id="RU000461"/>
    </source>
</evidence>
<reference evidence="8 9" key="1">
    <citation type="submission" date="2020-08" db="EMBL/GenBank/DDBJ databases">
        <title>Genomic Encyclopedia of Type Strains, Phase IV (KMG-IV): sequencing the most valuable type-strain genomes for metagenomic binning, comparative biology and taxonomic classification.</title>
        <authorList>
            <person name="Goeker M."/>
        </authorList>
    </citation>
    <scope>NUCLEOTIDE SEQUENCE [LARGE SCALE GENOMIC DNA]</scope>
    <source>
        <strain evidence="8 9">DSM 45385</strain>
    </source>
</reference>
<keyword evidence="9" id="KW-1185">Reference proteome</keyword>
<dbReference type="AlphaFoldDB" id="A0A7W8A4K2"/>
<dbReference type="PANTHER" id="PTHR46696:SF1">
    <property type="entry name" value="CYTOCHROME P450 YJIB-RELATED"/>
    <property type="match status" value="1"/>
</dbReference>
<name>A0A7W8A4K2_9ACTN</name>
<evidence type="ECO:0000256" key="1">
    <source>
        <dbReference type="ARBA" id="ARBA00010617"/>
    </source>
</evidence>
<dbReference type="PROSITE" id="PS00086">
    <property type="entry name" value="CYTOCHROME_P450"/>
    <property type="match status" value="1"/>
</dbReference>
<evidence type="ECO:0008006" key="10">
    <source>
        <dbReference type="Google" id="ProtNLM"/>
    </source>
</evidence>